<dbReference type="SMART" id="SM00434">
    <property type="entry name" value="TOP4c"/>
    <property type="match status" value="1"/>
</dbReference>
<dbReference type="InterPro" id="IPR035516">
    <property type="entry name" value="Gyrase/topoIV_suA_C"/>
</dbReference>
<evidence type="ECO:0000256" key="1">
    <source>
        <dbReference type="ARBA" id="ARBA00000185"/>
    </source>
</evidence>
<evidence type="ECO:0000256" key="2">
    <source>
        <dbReference type="ARBA" id="ARBA00008263"/>
    </source>
</evidence>
<dbReference type="Proteomes" id="UP000600946">
    <property type="component" value="Unassembled WGS sequence"/>
</dbReference>
<dbReference type="InterPro" id="IPR006691">
    <property type="entry name" value="GyrA/parC_rep"/>
</dbReference>
<keyword evidence="6 7" id="KW-0413">Isomerase</keyword>
<dbReference type="InterPro" id="IPR013760">
    <property type="entry name" value="Topo_IIA-like_dom_sf"/>
</dbReference>
<dbReference type="Gene3D" id="3.30.1360.40">
    <property type="match status" value="1"/>
</dbReference>
<dbReference type="InterPro" id="IPR050220">
    <property type="entry name" value="Type_II_DNA_Topoisomerases"/>
</dbReference>
<evidence type="ECO:0000256" key="6">
    <source>
        <dbReference type="ARBA" id="ARBA00023235"/>
    </source>
</evidence>
<name>A0ABQ3AGY8_9ACTN</name>
<comment type="similarity">
    <text evidence="2">Belongs to the type II topoisomerase GyrA/ParC subunit family.</text>
</comment>
<dbReference type="InterPro" id="IPR002205">
    <property type="entry name" value="Topo_IIA_dom_A"/>
</dbReference>
<proteinExistence type="inferred from homology"/>
<dbReference type="Pfam" id="PF03989">
    <property type="entry name" value="DNA_gyraseA_C"/>
    <property type="match status" value="2"/>
</dbReference>
<dbReference type="EMBL" id="BMUU01000010">
    <property type="protein sequence ID" value="GGY53215.1"/>
    <property type="molecule type" value="Genomic_DNA"/>
</dbReference>
<protein>
    <recommendedName>
        <fullName evidence="3">DNA topoisomerase (ATP-hydrolyzing)</fullName>
        <ecNumber evidence="3">5.6.2.2</ecNumber>
    </recommendedName>
</protein>
<evidence type="ECO:0000256" key="7">
    <source>
        <dbReference type="PROSITE-ProRule" id="PRU01384"/>
    </source>
</evidence>
<feature type="region of interest" description="Disordered" evidence="8">
    <location>
        <begin position="783"/>
        <end position="820"/>
    </location>
</feature>
<evidence type="ECO:0000256" key="3">
    <source>
        <dbReference type="ARBA" id="ARBA00012895"/>
    </source>
</evidence>
<organism evidence="10 11">
    <name type="scientific">Streptomyces xanthochromogenes</name>
    <dbReference type="NCBI Taxonomy" id="67384"/>
    <lineage>
        <taxon>Bacteria</taxon>
        <taxon>Bacillati</taxon>
        <taxon>Actinomycetota</taxon>
        <taxon>Actinomycetes</taxon>
        <taxon>Kitasatosporales</taxon>
        <taxon>Streptomycetaceae</taxon>
        <taxon>Streptomyces</taxon>
    </lineage>
</organism>
<keyword evidence="11" id="KW-1185">Reference proteome</keyword>
<dbReference type="Gene3D" id="2.120.10.90">
    <property type="entry name" value="DNA gyrase/topoisomerase IV, subunit A, C-terminal"/>
    <property type="match status" value="1"/>
</dbReference>
<dbReference type="PROSITE" id="PS52040">
    <property type="entry name" value="TOPO_IIA"/>
    <property type="match status" value="1"/>
</dbReference>
<dbReference type="InterPro" id="IPR013758">
    <property type="entry name" value="Topo_IIA_A/C_ab"/>
</dbReference>
<dbReference type="NCBIfam" id="NF004044">
    <property type="entry name" value="PRK05561.1"/>
    <property type="match status" value="1"/>
</dbReference>
<comment type="caution">
    <text evidence="10">The sequence shown here is derived from an EMBL/GenBank/DDBJ whole genome shotgun (WGS) entry which is preliminary data.</text>
</comment>
<gene>
    <name evidence="10" type="ORF">GCM10010326_54440</name>
</gene>
<dbReference type="InterPro" id="IPR013757">
    <property type="entry name" value="Topo_IIA_A_a_sf"/>
</dbReference>
<dbReference type="CDD" id="cd00187">
    <property type="entry name" value="TOP4c"/>
    <property type="match status" value="1"/>
</dbReference>
<dbReference type="Gene3D" id="1.10.268.10">
    <property type="entry name" value="Topoisomerase, domain 3"/>
    <property type="match status" value="1"/>
</dbReference>
<dbReference type="SUPFAM" id="SSF101904">
    <property type="entry name" value="GyrA/ParC C-terminal domain-like"/>
    <property type="match status" value="1"/>
</dbReference>
<accession>A0ABQ3AGY8</accession>
<comment type="catalytic activity">
    <reaction evidence="1 7">
        <text>ATP-dependent breakage, passage and rejoining of double-stranded DNA.</text>
        <dbReference type="EC" id="5.6.2.2"/>
    </reaction>
</comment>
<evidence type="ECO:0000256" key="8">
    <source>
        <dbReference type="SAM" id="MobiDB-lite"/>
    </source>
</evidence>
<dbReference type="Pfam" id="PF00521">
    <property type="entry name" value="DNA_topoisoIV"/>
    <property type="match status" value="1"/>
</dbReference>
<evidence type="ECO:0000313" key="10">
    <source>
        <dbReference type="EMBL" id="GGY53215.1"/>
    </source>
</evidence>
<feature type="domain" description="Topo IIA-type catalytic" evidence="9">
    <location>
        <begin position="45"/>
        <end position="512"/>
    </location>
</feature>
<evidence type="ECO:0000256" key="4">
    <source>
        <dbReference type="ARBA" id="ARBA00023029"/>
    </source>
</evidence>
<evidence type="ECO:0000256" key="5">
    <source>
        <dbReference type="ARBA" id="ARBA00023125"/>
    </source>
</evidence>
<keyword evidence="5 7" id="KW-0238">DNA-binding</keyword>
<dbReference type="Gene3D" id="3.90.199.10">
    <property type="entry name" value="Topoisomerase II, domain 5"/>
    <property type="match status" value="1"/>
</dbReference>
<evidence type="ECO:0000259" key="9">
    <source>
        <dbReference type="PROSITE" id="PS52040"/>
    </source>
</evidence>
<dbReference type="GeneID" id="96293365"/>
<dbReference type="PANTHER" id="PTHR43493:SF5">
    <property type="entry name" value="DNA GYRASE SUBUNIT A, CHLOROPLASTIC_MITOCHONDRIAL"/>
    <property type="match status" value="1"/>
</dbReference>
<reference evidence="11" key="1">
    <citation type="journal article" date="2019" name="Int. J. Syst. Evol. Microbiol.">
        <title>The Global Catalogue of Microorganisms (GCM) 10K type strain sequencing project: providing services to taxonomists for standard genome sequencing and annotation.</title>
        <authorList>
            <consortium name="The Broad Institute Genomics Platform"/>
            <consortium name="The Broad Institute Genome Sequencing Center for Infectious Disease"/>
            <person name="Wu L."/>
            <person name="Ma J."/>
        </authorList>
    </citation>
    <scope>NUCLEOTIDE SEQUENCE [LARGE SCALE GENOMIC DNA]</scope>
    <source>
        <strain evidence="11">JCM 4594</strain>
    </source>
</reference>
<dbReference type="EC" id="5.6.2.2" evidence="3"/>
<feature type="active site" description="O-(5'-phospho-DNA)-tyrosine intermediate" evidence="7">
    <location>
        <position position="134"/>
    </location>
</feature>
<keyword evidence="4 7" id="KW-0799">Topoisomerase</keyword>
<sequence>MARRSTKTPPPPDDFEERILDIDVVDEMQGSFLEYAYSVIYSRALPDARDGMKPVQRRIVYQMNEMGLRPDRGYVKCARVVGEVMGKLHPHGDASIYDALVRMAQPFSMRLPLVNGHGNFGSLGNDDPPAAMRYTECKMADATSLMTESIDEDTVDFASNYDGQEQEPVALPAAYPNLLVNGSSGIAVGMATNMPPHNLGEVIAAARHLIRHPEADLEALMRFVPGPDLPTGGRIVGLGGIKDAYESGRGTFKIRATASVENVTARRKGLVVTELPFTVGPEKVISKIKDLVGSKKLQGIADVKDLTDRSHGLRLVIEIKNGFVPEAVLEQLYKLTPMEESFGINNVALVDGQPLTLGLKELLEVYLDHRFTVVRRRSEFRRTKRRDRLHLVEGLLVALVDIDEVIRIIRSSDNSAQAKERLIEHFSLSEIQTQYILDTPLRRLTKFDRIELESERDRLTGEIDELTGILDSDSELRKLVSAELAAVAKKFSTDRRTVLLESAGSPIASVALEVADDPCRVLLSSTGLLARTAGAERFVAGEDDKRVKHDVIVSAVPATQRGDVGVVTSTGRLLRLAVIDLPQLPDTASAPNLSGGAPISEFLSSLEPDETVVCLTTLDESSPGLAIGTEQGVVKRVVPDYPANKDELEVIALKDGDRIVGAAELRTGEEDLVFITDDAQLLRYQASQVRPQGRAAGGMAGIKLTDGAKVISFTAVDPAGDAAVFSVAGSGATLLGDAAVSAKLTPFDQYPRKGRATGGVRCQRFLKGEDKLVLAWAGPAPVRAAQTNGSPAQLPEVDPRRDGSGTPLPSPVAVLAGPSS</sequence>
<dbReference type="RefSeq" id="WP_161255034.1">
    <property type="nucleotide sequence ID" value="NZ_BMUU01000010.1"/>
</dbReference>
<evidence type="ECO:0000313" key="11">
    <source>
        <dbReference type="Proteomes" id="UP000600946"/>
    </source>
</evidence>
<dbReference type="PANTHER" id="PTHR43493">
    <property type="entry name" value="DNA GYRASE/TOPOISOMERASE SUBUNIT A"/>
    <property type="match status" value="1"/>
</dbReference>
<dbReference type="SUPFAM" id="SSF56719">
    <property type="entry name" value="Type II DNA topoisomerase"/>
    <property type="match status" value="1"/>
</dbReference>